<reference evidence="2 3" key="1">
    <citation type="submission" date="2015-11" db="EMBL/GenBank/DDBJ databases">
        <title>Draft genome sequence of Agrobacterium sp. R89-1.</title>
        <authorList>
            <person name="Zahradnik J."/>
            <person name="Kyslikova E."/>
            <person name="Palyzova A."/>
            <person name="Kyslik P."/>
        </authorList>
    </citation>
    <scope>NUCLEOTIDE SEQUENCE [LARGE SCALE GENOMIC DNA]</scope>
    <source>
        <strain evidence="2 3">R89-1</strain>
    </source>
</reference>
<dbReference type="GO" id="GO:0016491">
    <property type="term" value="F:oxidoreductase activity"/>
    <property type="evidence" value="ECO:0007669"/>
    <property type="project" value="InterPro"/>
</dbReference>
<dbReference type="PANTHER" id="PTHR13887:SF41">
    <property type="entry name" value="THIOREDOXIN SUPERFAMILY PROTEIN"/>
    <property type="match status" value="1"/>
</dbReference>
<dbReference type="CDD" id="cd03024">
    <property type="entry name" value="DsbA_FrnE"/>
    <property type="match status" value="1"/>
</dbReference>
<evidence type="ECO:0000313" key="3">
    <source>
        <dbReference type="Proteomes" id="UP000070498"/>
    </source>
</evidence>
<dbReference type="AlphaFoldDB" id="A0A135P872"/>
<proteinExistence type="predicted"/>
<evidence type="ECO:0000313" key="2">
    <source>
        <dbReference type="EMBL" id="KXG87627.1"/>
    </source>
</evidence>
<evidence type="ECO:0000259" key="1">
    <source>
        <dbReference type="Pfam" id="PF01323"/>
    </source>
</evidence>
<dbReference type="InterPro" id="IPR036249">
    <property type="entry name" value="Thioredoxin-like_sf"/>
</dbReference>
<protein>
    <submittedName>
        <fullName evidence="2">Disulfide bond formation protein DsbA</fullName>
    </submittedName>
</protein>
<keyword evidence="3" id="KW-1185">Reference proteome</keyword>
<dbReference type="OrthoDB" id="9799122at2"/>
<dbReference type="PANTHER" id="PTHR13887">
    <property type="entry name" value="GLUTATHIONE S-TRANSFERASE KAPPA"/>
    <property type="match status" value="1"/>
</dbReference>
<dbReference type="EMBL" id="LNUW01000004">
    <property type="protein sequence ID" value="KXG87627.1"/>
    <property type="molecule type" value="Genomic_DNA"/>
</dbReference>
<name>A0A135P872_9HYPH</name>
<organism evidence="2 3">
    <name type="scientific">Agrobacterium bohemicum</name>
    <dbReference type="NCBI Taxonomy" id="2052828"/>
    <lineage>
        <taxon>Bacteria</taxon>
        <taxon>Pseudomonadati</taxon>
        <taxon>Pseudomonadota</taxon>
        <taxon>Alphaproteobacteria</taxon>
        <taxon>Hyphomicrobiales</taxon>
        <taxon>Rhizobiaceae</taxon>
        <taxon>Rhizobium/Agrobacterium group</taxon>
        <taxon>Agrobacterium</taxon>
    </lineage>
</organism>
<dbReference type="Pfam" id="PF01323">
    <property type="entry name" value="DSBA"/>
    <property type="match status" value="1"/>
</dbReference>
<dbReference type="SUPFAM" id="SSF52833">
    <property type="entry name" value="Thioredoxin-like"/>
    <property type="match status" value="1"/>
</dbReference>
<accession>A0A135P872</accession>
<dbReference type="InterPro" id="IPR001853">
    <property type="entry name" value="DSBA-like_thioredoxin_dom"/>
</dbReference>
<comment type="caution">
    <text evidence="2">The sequence shown here is derived from an EMBL/GenBank/DDBJ whole genome shotgun (WGS) entry which is preliminary data.</text>
</comment>
<dbReference type="RefSeq" id="WP_067652654.1">
    <property type="nucleotide sequence ID" value="NZ_KQ961034.1"/>
</dbReference>
<dbReference type="STRING" id="2052828.ATO67_18460"/>
<dbReference type="Gene3D" id="3.40.30.10">
    <property type="entry name" value="Glutaredoxin"/>
    <property type="match status" value="1"/>
</dbReference>
<gene>
    <name evidence="2" type="ORF">ATO67_18460</name>
</gene>
<feature type="domain" description="DSBA-like thioredoxin" evidence="1">
    <location>
        <begin position="5"/>
        <end position="208"/>
    </location>
</feature>
<sequence>MQRIVIDVVSDMVCPWCYLGKARLDLALAEVMDEVSVDVNWRPYRLNPDYPSEGVDQKAELEKKLGGKEKVEQAHEMLTQLGKEVGINFNFDAIKVGPNTLDAHRLSLWAHAEGREFQDKVVNELFRANFEEGLNIGDHAVLADIGEKAGMNRDVVTKLLSSDADKETIVAEIDAAQQMGVAGVPFFILDQKYAVSGAQSKEVLINALRDIARLKLEEHRAMN</sequence>
<dbReference type="Proteomes" id="UP000070498">
    <property type="component" value="Unassembled WGS sequence"/>
</dbReference>